<dbReference type="OrthoDB" id="8479133at2"/>
<dbReference type="RefSeq" id="WP_069908003.1">
    <property type="nucleotide sequence ID" value="NZ_LAJE02000051.1"/>
</dbReference>
<accession>A0A1E5XW75</accession>
<dbReference type="Proteomes" id="UP000095463">
    <property type="component" value="Unassembled WGS sequence"/>
</dbReference>
<proteinExistence type="predicted"/>
<evidence type="ECO:0000313" key="2">
    <source>
        <dbReference type="Proteomes" id="UP000095463"/>
    </source>
</evidence>
<organism evidence="1 2">
    <name type="scientific">Devosia insulae DS-56</name>
    <dbReference type="NCBI Taxonomy" id="1116389"/>
    <lineage>
        <taxon>Bacteria</taxon>
        <taxon>Pseudomonadati</taxon>
        <taxon>Pseudomonadota</taxon>
        <taxon>Alphaproteobacteria</taxon>
        <taxon>Hyphomicrobiales</taxon>
        <taxon>Devosiaceae</taxon>
        <taxon>Devosia</taxon>
    </lineage>
</organism>
<evidence type="ECO:0000313" key="1">
    <source>
        <dbReference type="EMBL" id="OEO32848.1"/>
    </source>
</evidence>
<name>A0A1E5XW75_9HYPH</name>
<comment type="caution">
    <text evidence="1">The sequence shown here is derived from an EMBL/GenBank/DDBJ whole genome shotgun (WGS) entry which is preliminary data.</text>
</comment>
<gene>
    <name evidence="1" type="ORF">VW23_009470</name>
</gene>
<dbReference type="AlphaFoldDB" id="A0A1E5XW75"/>
<sequence>MNTLDRILELLPAPYSIAKDSVIAELVAAFALQYDAIQEDIERLRRTHWVNQAYSLEDLKKIAALCGVEALPYETLETLRARLLPLVEAMLSGALAPADIRLFVETYLRNAEDACSSVFMPGLVENPVADPWTAPKQRPRFKPLALEEFPERPRGSPTLRARGGLVPALFRWTETNTGLDHAIPTLRLVGLGGRRTTAPLIANLTTGDMILFPDRIDAGSELVIAPRDATDRTLTATLNGEDVSARLKSLSGFVLGTSFDKAQFDPVAQVPPLPRGPSEWIYFSLGLYDVRGLDHFSFALADDALREGMFDETSFDHALFPAGPIGQLEMSWREREAASFEVVVPRTIVSEPAGVDLPMRPHQLVADALERSIGALHAAGVRAVVRFAPFEEVQRQQVRHWRPWVLLDPEQGPAGRNDRFDFGFRLGEGGLGTARFE</sequence>
<protein>
    <submittedName>
        <fullName evidence="1">Uncharacterized protein</fullName>
    </submittedName>
</protein>
<reference evidence="1 2" key="1">
    <citation type="journal article" date="2015" name="Genome Announc.">
        <title>Genome Assemblies of Three Soil-Associated Devosia species: D. insulae, D. limi, and D. soli.</title>
        <authorList>
            <person name="Hassan Y.I."/>
            <person name="Lepp D."/>
            <person name="Zhou T."/>
        </authorList>
    </citation>
    <scope>NUCLEOTIDE SEQUENCE [LARGE SCALE GENOMIC DNA]</scope>
    <source>
        <strain evidence="1 2">DS-56</strain>
    </source>
</reference>
<dbReference type="EMBL" id="LAJE02000051">
    <property type="protein sequence ID" value="OEO32848.1"/>
    <property type="molecule type" value="Genomic_DNA"/>
</dbReference>
<keyword evidence="2" id="KW-1185">Reference proteome</keyword>